<dbReference type="EMBL" id="JBJUIK010000005">
    <property type="protein sequence ID" value="KAL3527735.1"/>
    <property type="molecule type" value="Genomic_DNA"/>
</dbReference>
<dbReference type="PANTHER" id="PTHR47074:SF48">
    <property type="entry name" value="POLYNUCLEOTIDYL TRANSFERASE, RIBONUCLEASE H-LIKE SUPERFAMILY PROTEIN"/>
    <property type="match status" value="1"/>
</dbReference>
<protein>
    <recommendedName>
        <fullName evidence="2">RNase H type-1 domain-containing protein</fullName>
    </recommendedName>
</protein>
<evidence type="ECO:0000313" key="3">
    <source>
        <dbReference type="EMBL" id="KAL3527735.1"/>
    </source>
</evidence>
<feature type="domain" description="RNase H type-1" evidence="2">
    <location>
        <begin position="83"/>
        <end position="161"/>
    </location>
</feature>
<evidence type="ECO:0000313" key="4">
    <source>
        <dbReference type="Proteomes" id="UP001630127"/>
    </source>
</evidence>
<proteinExistence type="predicted"/>
<dbReference type="AlphaFoldDB" id="A0ABD3A7I5"/>
<evidence type="ECO:0000256" key="1">
    <source>
        <dbReference type="SAM" id="MobiDB-lite"/>
    </source>
</evidence>
<dbReference type="Proteomes" id="UP001630127">
    <property type="component" value="Unassembled WGS sequence"/>
</dbReference>
<dbReference type="InterPro" id="IPR052929">
    <property type="entry name" value="RNase_H-like_EbsB-rel"/>
</dbReference>
<feature type="compositionally biased region" description="Basic and acidic residues" evidence="1">
    <location>
        <begin position="1"/>
        <end position="28"/>
    </location>
</feature>
<gene>
    <name evidence="3" type="ORF">ACH5RR_012391</name>
</gene>
<sequence>MLKGRSEREEFHEANDKISHHTDRKEDQSNQLRRWKPPSENTILINTDVAPRSKEIVATNFRGILVNTWAIPNSVCRIPIMEEALSVKQALLKAKQQEWDSILQSDCKNLMDKINNEVLEDAQLGGVLVDIVRIKKWFKKRSSSFIPRGGNHISHNFAKFALSLCKEVMWKESFPFLVGKHNQS</sequence>
<keyword evidence="4" id="KW-1185">Reference proteome</keyword>
<dbReference type="PANTHER" id="PTHR47074">
    <property type="entry name" value="BNAC02G40300D PROTEIN"/>
    <property type="match status" value="1"/>
</dbReference>
<reference evidence="3 4" key="1">
    <citation type="submission" date="2024-11" db="EMBL/GenBank/DDBJ databases">
        <title>A near-complete genome assembly of Cinchona calisaya.</title>
        <authorList>
            <person name="Lian D.C."/>
            <person name="Zhao X.W."/>
            <person name="Wei L."/>
        </authorList>
    </citation>
    <scope>NUCLEOTIDE SEQUENCE [LARGE SCALE GENOMIC DNA]</scope>
    <source>
        <tissue evidence="3">Nenye</tissue>
    </source>
</reference>
<comment type="caution">
    <text evidence="3">The sequence shown here is derived from an EMBL/GenBank/DDBJ whole genome shotgun (WGS) entry which is preliminary data.</text>
</comment>
<dbReference type="Pfam" id="PF13456">
    <property type="entry name" value="RVT_3"/>
    <property type="match status" value="1"/>
</dbReference>
<name>A0ABD3A7I5_9GENT</name>
<organism evidence="3 4">
    <name type="scientific">Cinchona calisaya</name>
    <dbReference type="NCBI Taxonomy" id="153742"/>
    <lineage>
        <taxon>Eukaryota</taxon>
        <taxon>Viridiplantae</taxon>
        <taxon>Streptophyta</taxon>
        <taxon>Embryophyta</taxon>
        <taxon>Tracheophyta</taxon>
        <taxon>Spermatophyta</taxon>
        <taxon>Magnoliopsida</taxon>
        <taxon>eudicotyledons</taxon>
        <taxon>Gunneridae</taxon>
        <taxon>Pentapetalae</taxon>
        <taxon>asterids</taxon>
        <taxon>lamiids</taxon>
        <taxon>Gentianales</taxon>
        <taxon>Rubiaceae</taxon>
        <taxon>Cinchonoideae</taxon>
        <taxon>Cinchoneae</taxon>
        <taxon>Cinchona</taxon>
    </lineage>
</organism>
<dbReference type="InterPro" id="IPR002156">
    <property type="entry name" value="RNaseH_domain"/>
</dbReference>
<evidence type="ECO:0000259" key="2">
    <source>
        <dbReference type="Pfam" id="PF13456"/>
    </source>
</evidence>
<feature type="region of interest" description="Disordered" evidence="1">
    <location>
        <begin position="1"/>
        <end position="37"/>
    </location>
</feature>
<accession>A0ABD3A7I5</accession>